<keyword evidence="1" id="KW-0812">Transmembrane</keyword>
<keyword evidence="3" id="KW-1185">Reference proteome</keyword>
<gene>
    <name evidence="2" type="ORF">LWC34_18685</name>
</gene>
<feature type="transmembrane region" description="Helical" evidence="1">
    <location>
        <begin position="30"/>
        <end position="54"/>
    </location>
</feature>
<dbReference type="RefSeq" id="WP_233726312.1">
    <property type="nucleotide sequence ID" value="NZ_JAJVCN010000001.1"/>
</dbReference>
<dbReference type="PANTHER" id="PTHR34219">
    <property type="entry name" value="IRON-REGULATED INNER MEMBRANE PROTEIN-RELATED"/>
    <property type="match status" value="1"/>
</dbReference>
<dbReference type="Pfam" id="PF03929">
    <property type="entry name" value="PepSY_TM"/>
    <property type="match status" value="1"/>
</dbReference>
<name>A0ABS8ZAE9_9PSEU</name>
<organism evidence="2 3">
    <name type="scientific">Kibdelosporangium philippinense</name>
    <dbReference type="NCBI Taxonomy" id="211113"/>
    <lineage>
        <taxon>Bacteria</taxon>
        <taxon>Bacillati</taxon>
        <taxon>Actinomycetota</taxon>
        <taxon>Actinomycetes</taxon>
        <taxon>Pseudonocardiales</taxon>
        <taxon>Pseudonocardiaceae</taxon>
        <taxon>Kibdelosporangium</taxon>
    </lineage>
</organism>
<protein>
    <submittedName>
        <fullName evidence="2">PepSY domain-containing protein</fullName>
    </submittedName>
</protein>
<evidence type="ECO:0000256" key="1">
    <source>
        <dbReference type="SAM" id="Phobius"/>
    </source>
</evidence>
<feature type="transmembrane region" description="Helical" evidence="1">
    <location>
        <begin position="352"/>
        <end position="377"/>
    </location>
</feature>
<dbReference type="PANTHER" id="PTHR34219:SF1">
    <property type="entry name" value="PEPSY DOMAIN-CONTAINING PROTEIN"/>
    <property type="match status" value="1"/>
</dbReference>
<evidence type="ECO:0000313" key="3">
    <source>
        <dbReference type="Proteomes" id="UP001521150"/>
    </source>
</evidence>
<feature type="transmembrane region" description="Helical" evidence="1">
    <location>
        <begin position="408"/>
        <end position="436"/>
    </location>
</feature>
<dbReference type="InterPro" id="IPR005625">
    <property type="entry name" value="PepSY-ass_TM"/>
</dbReference>
<keyword evidence="1" id="KW-0472">Membrane</keyword>
<reference evidence="2 3" key="1">
    <citation type="submission" date="2021-12" db="EMBL/GenBank/DDBJ databases">
        <title>Genome sequence of Kibdelosporangium philippinense ATCC 49844.</title>
        <authorList>
            <person name="Fedorov E.A."/>
            <person name="Omeragic M."/>
            <person name="Shalygina K.F."/>
            <person name="Maclea K.S."/>
        </authorList>
    </citation>
    <scope>NUCLEOTIDE SEQUENCE [LARGE SCALE GENOMIC DNA]</scope>
    <source>
        <strain evidence="2 3">ATCC 49844</strain>
    </source>
</reference>
<dbReference type="EMBL" id="JAJVCN010000001">
    <property type="protein sequence ID" value="MCE7004834.1"/>
    <property type="molecule type" value="Genomic_DNA"/>
</dbReference>
<proteinExistence type="predicted"/>
<evidence type="ECO:0000313" key="2">
    <source>
        <dbReference type="EMBL" id="MCE7004834.1"/>
    </source>
</evidence>
<feature type="transmembrane region" description="Helical" evidence="1">
    <location>
        <begin position="172"/>
        <end position="190"/>
    </location>
</feature>
<accession>A0ABS8ZAE9</accession>
<sequence length="456" mass="49858">MTTDELTEPDTATPTKTARRGSLRPLLLRLHFYLGVFVGPFLFVAALSGLLYIFTPQLERAIYSHELTVPVGQAKQPLQEQVDAAQRALPDATFVRVRPGDADDASTQVIFSRADLAESHWLTAYVDPYTSEVRGTLETYGSSQAGPVRTWIDELHRGLHLGDFGRLYSELAASWLWVVVLGGLILWWGRRRPAKGKGRRKLLSWHATTGTWVAIVLLFLSATGLTWSQYASETVADIRSALSWETPTLPASVPLHGGHGEHQGGGQVTGTTVDQVLNIARGSGLDGPVEIAVPSGSGKAYVVKQIQTGWPTKQDSVAVDPNTGEVLAKLKFDDFPLGAKLTRWGIDAHMGVLFGLVNQLVLAAVCVSLLAMIVWGYRMWWHRRPTKDRFGFGRPFPRGAWRSLPKPVLVGLIVVTAVLAWYLPVLGVSLIGFLVIDAIIGRVRGGTSRETSRTDA</sequence>
<dbReference type="Proteomes" id="UP001521150">
    <property type="component" value="Unassembled WGS sequence"/>
</dbReference>
<feature type="transmembrane region" description="Helical" evidence="1">
    <location>
        <begin position="202"/>
        <end position="222"/>
    </location>
</feature>
<comment type="caution">
    <text evidence="2">The sequence shown here is derived from an EMBL/GenBank/DDBJ whole genome shotgun (WGS) entry which is preliminary data.</text>
</comment>
<keyword evidence="1" id="KW-1133">Transmembrane helix</keyword>